<dbReference type="Gene3D" id="1.10.260.40">
    <property type="entry name" value="lambda repressor-like DNA-binding domains"/>
    <property type="match status" value="1"/>
</dbReference>
<gene>
    <name evidence="2" type="ORF">O0R52_16110</name>
</gene>
<evidence type="ECO:0000259" key="1">
    <source>
        <dbReference type="PROSITE" id="PS50943"/>
    </source>
</evidence>
<proteinExistence type="predicted"/>
<dbReference type="EMBL" id="CP114066">
    <property type="protein sequence ID" value="WAT20473.1"/>
    <property type="molecule type" value="Genomic_DNA"/>
</dbReference>
<evidence type="ECO:0000313" key="3">
    <source>
        <dbReference type="Proteomes" id="UP001164713"/>
    </source>
</evidence>
<organism evidence="2 3">
    <name type="scientific">Bacillus halotolerans</name>
    <dbReference type="NCBI Taxonomy" id="260554"/>
    <lineage>
        <taxon>Bacteria</taxon>
        <taxon>Bacillati</taxon>
        <taxon>Bacillota</taxon>
        <taxon>Bacilli</taxon>
        <taxon>Bacillales</taxon>
        <taxon>Bacillaceae</taxon>
        <taxon>Bacillus</taxon>
    </lineage>
</organism>
<dbReference type="PROSITE" id="PS50943">
    <property type="entry name" value="HTH_CROC1"/>
    <property type="match status" value="1"/>
</dbReference>
<accession>A0ABY7HZ06</accession>
<dbReference type="InterPro" id="IPR010982">
    <property type="entry name" value="Lambda_DNA-bd_dom_sf"/>
</dbReference>
<name>A0ABY7HZ06_9BACI</name>
<dbReference type="InterPro" id="IPR001387">
    <property type="entry name" value="Cro/C1-type_HTH"/>
</dbReference>
<reference evidence="2" key="1">
    <citation type="submission" date="2022-12" db="EMBL/GenBank/DDBJ databases">
        <title>Genomic of Bacillus halotolerans.</title>
        <authorList>
            <person name="Xu G."/>
            <person name="Ding Y."/>
        </authorList>
    </citation>
    <scope>NUCLEOTIDE SEQUENCE</scope>
    <source>
        <strain evidence="2">B13</strain>
    </source>
</reference>
<evidence type="ECO:0000313" key="2">
    <source>
        <dbReference type="EMBL" id="WAT20473.1"/>
    </source>
</evidence>
<protein>
    <submittedName>
        <fullName evidence="2">Helix-turn-helix transcriptional regulator</fullName>
    </submittedName>
</protein>
<dbReference type="RefSeq" id="WP_269107358.1">
    <property type="nucleotide sequence ID" value="NZ_CP114066.1"/>
</dbReference>
<dbReference type="SMART" id="SM00530">
    <property type="entry name" value="HTH_XRE"/>
    <property type="match status" value="1"/>
</dbReference>
<dbReference type="SUPFAM" id="SSF47413">
    <property type="entry name" value="lambda repressor-like DNA-binding domains"/>
    <property type="match status" value="1"/>
</dbReference>
<dbReference type="Proteomes" id="UP001164713">
    <property type="component" value="Chromosome"/>
</dbReference>
<sequence>MRKWLINRRGKQSQEYVADKVQLSRGAYANIELGKRNPSVQVAKRIANELGFEWTLFFEEEVVDTKQKSYTA</sequence>
<dbReference type="CDD" id="cd00093">
    <property type="entry name" value="HTH_XRE"/>
    <property type="match status" value="1"/>
</dbReference>
<keyword evidence="3" id="KW-1185">Reference proteome</keyword>
<feature type="domain" description="HTH cro/C1-type" evidence="1">
    <location>
        <begin position="13"/>
        <end position="57"/>
    </location>
</feature>
<dbReference type="Pfam" id="PF01381">
    <property type="entry name" value="HTH_3"/>
    <property type="match status" value="1"/>
</dbReference>